<dbReference type="OMA" id="SHEWHMK"/>
<evidence type="ECO:0000313" key="1">
    <source>
        <dbReference type="EnsemblPlants" id="TraesCS7B02G417000.1.cds1"/>
    </source>
</evidence>
<dbReference type="Gramene" id="TraesCS7B03G1160200.1">
    <property type="protein sequence ID" value="TraesCS7B03G1160200.1.CDS1"/>
    <property type="gene ID" value="TraesCS7B03G1160200"/>
</dbReference>
<sequence length="153" mass="17461">MEFSIAELPTGEWYREGVAIIEAGEGRLGMFGLRGENEIASDLSYCTIVRNSGESPNQWLMEKTTSLVSGYHYFIKAVTERCLLLMRTESLPGSPIEKPLLEYFTMDINTLQLQRVCAKRFKLRLPPSSIYAYFFQTGMYTNFPPSLLPPWTV</sequence>
<dbReference type="AlphaFoldDB" id="A0A3B6STN1"/>
<protein>
    <submittedName>
        <fullName evidence="1">Uncharacterized protein</fullName>
    </submittedName>
</protein>
<reference evidence="1" key="1">
    <citation type="submission" date="2018-08" db="EMBL/GenBank/DDBJ databases">
        <authorList>
            <person name="Rossello M."/>
        </authorList>
    </citation>
    <scope>NUCLEOTIDE SEQUENCE [LARGE SCALE GENOMIC DNA]</scope>
    <source>
        <strain evidence="1">cv. Chinese Spring</strain>
    </source>
</reference>
<dbReference type="Proteomes" id="UP000019116">
    <property type="component" value="Chromosome 7B"/>
</dbReference>
<dbReference type="Gramene" id="TraesCS7B02G417000.1">
    <property type="protein sequence ID" value="TraesCS7B02G417000.1.cds1"/>
    <property type="gene ID" value="TraesCS7B02G417000"/>
</dbReference>
<dbReference type="Gramene" id="TraesARI7B03G04043010.1">
    <property type="protein sequence ID" value="TraesARI7B03G04043010.1.CDS1"/>
    <property type="gene ID" value="TraesARI7B03G04043010"/>
</dbReference>
<evidence type="ECO:0000313" key="2">
    <source>
        <dbReference type="Proteomes" id="UP000019116"/>
    </source>
</evidence>
<accession>A0A3B6STN1</accession>
<keyword evidence="2" id="KW-1185">Reference proteome</keyword>
<reference evidence="1" key="2">
    <citation type="submission" date="2018-10" db="UniProtKB">
        <authorList>
            <consortium name="EnsemblPlants"/>
        </authorList>
    </citation>
    <scope>IDENTIFICATION</scope>
</reference>
<dbReference type="OrthoDB" id="679977at2759"/>
<dbReference type="Gramene" id="TraesSYM7B03G04296770.1">
    <property type="protein sequence ID" value="TraesSYM7B03G04296770.1.CDS1"/>
    <property type="gene ID" value="TraesSYM7B03G04296770"/>
</dbReference>
<organism evidence="1">
    <name type="scientific">Triticum aestivum</name>
    <name type="common">Wheat</name>
    <dbReference type="NCBI Taxonomy" id="4565"/>
    <lineage>
        <taxon>Eukaryota</taxon>
        <taxon>Viridiplantae</taxon>
        <taxon>Streptophyta</taxon>
        <taxon>Embryophyta</taxon>
        <taxon>Tracheophyta</taxon>
        <taxon>Spermatophyta</taxon>
        <taxon>Magnoliopsida</taxon>
        <taxon>Liliopsida</taxon>
        <taxon>Poales</taxon>
        <taxon>Poaceae</taxon>
        <taxon>BOP clade</taxon>
        <taxon>Pooideae</taxon>
        <taxon>Triticodae</taxon>
        <taxon>Triticeae</taxon>
        <taxon>Triticinae</taxon>
        <taxon>Triticum</taxon>
    </lineage>
</organism>
<dbReference type="EnsemblPlants" id="TraesCS7B02G417000.1">
    <property type="protein sequence ID" value="TraesCS7B02G417000.1.cds1"/>
    <property type="gene ID" value="TraesCS7B02G417000"/>
</dbReference>
<dbReference type="PANTHER" id="PTHR31264:SF9">
    <property type="entry name" value="F-BOX DOMAIN-CONTAINING PROTEIN"/>
    <property type="match status" value="1"/>
</dbReference>
<proteinExistence type="predicted"/>
<name>A0A3B6STN1_WHEAT</name>
<dbReference type="STRING" id="4565.A0A3B6STN1"/>
<dbReference type="Gramene" id="TraesROB_scaffold_097090_01G000100.1">
    <property type="protein sequence ID" value="TraesROB_scaffold_097090_01G000100.1"/>
    <property type="gene ID" value="TraesROB_scaffold_097090_01G000100"/>
</dbReference>
<dbReference type="Gramene" id="TraesLDM7B03G04249630.1">
    <property type="protein sequence ID" value="TraesLDM7B03G04249630.1.CDS1"/>
    <property type="gene ID" value="TraesLDM7B03G04249630"/>
</dbReference>
<dbReference type="PANTHER" id="PTHR31264">
    <property type="entry name" value="OS07G0554500 PROTEIN-RELATED"/>
    <property type="match status" value="1"/>
</dbReference>